<proteinExistence type="predicted"/>
<dbReference type="EMBL" id="CM016560">
    <property type="protein sequence ID" value="TKV92066.1"/>
    <property type="molecule type" value="Genomic_DNA"/>
</dbReference>
<sequence>MAFGASAPPEDRVGGHDDGDGGVDDAAAPSEDSDGGQDDRGTASEDDSDDDILPYGQRAVQVLAIRANFPISTINGYDWQQGRCIYRRLEEGIQEFSLPLLQPAWRGLARLVLPSKRVGMFSRMRNSWNTHKPSAEILGASWSSPTW</sequence>
<protein>
    <submittedName>
        <fullName evidence="2">Uncharacterized protein</fullName>
    </submittedName>
</protein>
<evidence type="ECO:0000256" key="1">
    <source>
        <dbReference type="SAM" id="MobiDB-lite"/>
    </source>
</evidence>
<accession>A0A4U6T5A1</accession>
<reference evidence="2" key="1">
    <citation type="submission" date="2019-03" db="EMBL/GenBank/DDBJ databases">
        <title>WGS assembly of Setaria viridis.</title>
        <authorList>
            <person name="Huang P."/>
            <person name="Jenkins J."/>
            <person name="Grimwood J."/>
            <person name="Barry K."/>
            <person name="Healey A."/>
            <person name="Mamidi S."/>
            <person name="Sreedasyam A."/>
            <person name="Shu S."/>
            <person name="Feldman M."/>
            <person name="Wu J."/>
            <person name="Yu Y."/>
            <person name="Chen C."/>
            <person name="Johnson J."/>
            <person name="Rokhsar D."/>
            <person name="Baxter I."/>
            <person name="Schmutz J."/>
            <person name="Brutnell T."/>
            <person name="Kellogg E."/>
        </authorList>
    </citation>
    <scope>NUCLEOTIDE SEQUENCE [LARGE SCALE GENOMIC DNA]</scope>
</reference>
<evidence type="ECO:0000313" key="2">
    <source>
        <dbReference type="EMBL" id="TKV92066.1"/>
    </source>
</evidence>
<evidence type="ECO:0000313" key="3">
    <source>
        <dbReference type="Proteomes" id="UP000298652"/>
    </source>
</evidence>
<dbReference type="Gramene" id="TKV92066">
    <property type="protein sequence ID" value="TKV92066"/>
    <property type="gene ID" value="SEVIR_9G138875v2"/>
</dbReference>
<dbReference type="AlphaFoldDB" id="A0A4U6T5A1"/>
<dbReference type="Proteomes" id="UP000298652">
    <property type="component" value="Chromosome 9"/>
</dbReference>
<keyword evidence="3" id="KW-1185">Reference proteome</keyword>
<organism evidence="2 3">
    <name type="scientific">Setaria viridis</name>
    <name type="common">Green bristlegrass</name>
    <name type="synonym">Setaria italica subsp. viridis</name>
    <dbReference type="NCBI Taxonomy" id="4556"/>
    <lineage>
        <taxon>Eukaryota</taxon>
        <taxon>Viridiplantae</taxon>
        <taxon>Streptophyta</taxon>
        <taxon>Embryophyta</taxon>
        <taxon>Tracheophyta</taxon>
        <taxon>Spermatophyta</taxon>
        <taxon>Magnoliopsida</taxon>
        <taxon>Liliopsida</taxon>
        <taxon>Poales</taxon>
        <taxon>Poaceae</taxon>
        <taxon>PACMAD clade</taxon>
        <taxon>Panicoideae</taxon>
        <taxon>Panicodae</taxon>
        <taxon>Paniceae</taxon>
        <taxon>Cenchrinae</taxon>
        <taxon>Setaria</taxon>
    </lineage>
</organism>
<gene>
    <name evidence="2" type="ORF">SEVIR_9G138875v2</name>
</gene>
<feature type="region of interest" description="Disordered" evidence="1">
    <location>
        <begin position="1"/>
        <end position="53"/>
    </location>
</feature>
<name>A0A4U6T5A1_SETVI</name>
<feature type="compositionally biased region" description="Basic and acidic residues" evidence="1">
    <location>
        <begin position="9"/>
        <end position="19"/>
    </location>
</feature>